<proteinExistence type="predicted"/>
<name>A0A7R7ICT8_9FIRM</name>
<keyword evidence="1" id="KW-0812">Transmembrane</keyword>
<dbReference type="RefSeq" id="WP_271712244.1">
    <property type="nucleotide sequence ID" value="NZ_AP024169.1"/>
</dbReference>
<dbReference type="Proteomes" id="UP000595897">
    <property type="component" value="Chromosome"/>
</dbReference>
<reference evidence="2 3" key="1">
    <citation type="submission" date="2020-11" db="EMBL/GenBank/DDBJ databases">
        <title>Draft genome sequencing of a Lachnospiraceae strain isolated from anoxic soil subjected to BSD treatment.</title>
        <authorList>
            <person name="Uek A."/>
            <person name="Tonouchi A."/>
        </authorList>
    </citation>
    <scope>NUCLEOTIDE SEQUENCE [LARGE SCALE GENOMIC DNA]</scope>
    <source>
        <strain evidence="2 3">TB5</strain>
    </source>
</reference>
<dbReference type="EMBL" id="AP024169">
    <property type="protein sequence ID" value="BCN31098.1"/>
    <property type="molecule type" value="Genomic_DNA"/>
</dbReference>
<keyword evidence="3" id="KW-1185">Reference proteome</keyword>
<accession>A0A7R7ICT8</accession>
<evidence type="ECO:0000256" key="1">
    <source>
        <dbReference type="SAM" id="Phobius"/>
    </source>
</evidence>
<organism evidence="2 3">
    <name type="scientific">Anaeromicropila herbilytica</name>
    <dbReference type="NCBI Taxonomy" id="2785025"/>
    <lineage>
        <taxon>Bacteria</taxon>
        <taxon>Bacillati</taxon>
        <taxon>Bacillota</taxon>
        <taxon>Clostridia</taxon>
        <taxon>Lachnospirales</taxon>
        <taxon>Lachnospiraceae</taxon>
        <taxon>Anaeromicropila</taxon>
    </lineage>
</organism>
<evidence type="ECO:0000313" key="2">
    <source>
        <dbReference type="EMBL" id="BCN31098.1"/>
    </source>
</evidence>
<sequence>MKKYFLYVGLFLFVTLLVTSHFLLKNEKKRDKEIIEFEQVFNQKLPDKITFKEIYNSYCSFPYEGVKLYSYSFSGESVEKFISEIKTDSWNSLPLMESLNLLIYGGSKNNTEYMYHFANEVGLPEIKNGYWKFINRNKNTDLLNYSAYNFSLAIYDSDNNILYFFRIDT</sequence>
<protein>
    <submittedName>
        <fullName evidence="2">Uncharacterized protein</fullName>
    </submittedName>
</protein>
<keyword evidence="1" id="KW-0472">Membrane</keyword>
<gene>
    <name evidence="2" type="ORF">bsdtb5_23930</name>
</gene>
<dbReference type="AlphaFoldDB" id="A0A7R7ICT8"/>
<dbReference type="KEGG" id="ahb:bsdtb5_23930"/>
<keyword evidence="1" id="KW-1133">Transmembrane helix</keyword>
<feature type="transmembrane region" description="Helical" evidence="1">
    <location>
        <begin position="6"/>
        <end position="24"/>
    </location>
</feature>
<evidence type="ECO:0000313" key="3">
    <source>
        <dbReference type="Proteomes" id="UP000595897"/>
    </source>
</evidence>